<accession>A0AAV4RTZ3</accession>
<dbReference type="Proteomes" id="UP001054945">
    <property type="component" value="Unassembled WGS sequence"/>
</dbReference>
<dbReference type="Gene3D" id="3.60.20.10">
    <property type="entry name" value="Glutamine Phosphoribosylpyrophosphate, subunit 1, domain 1"/>
    <property type="match status" value="1"/>
</dbReference>
<evidence type="ECO:0000313" key="4">
    <source>
        <dbReference type="EMBL" id="GIY25200.1"/>
    </source>
</evidence>
<sequence length="208" mass="23342">MTENTKELRDSCGVFGIVAAGEWPTKLEVTELIYLGLIAIQHRGQESSGMVTSYGEKDNMKIHRRPGLANQAYTNADLIKLNGNLGIGHNRYSTQGGTNPLNIQPFVVHMKHAQLALAHNGQLVNAAELRREVYIFDILWVKASASTQSDSELMIQMLCQPPPEPNNETEDKPDWPARIKFLMTKTKLAYSLVIMSEDRIYAVRDPFD</sequence>
<keyword evidence="2" id="KW-0315">Glutamine amidotransferase</keyword>
<evidence type="ECO:0000256" key="2">
    <source>
        <dbReference type="ARBA" id="ARBA00022962"/>
    </source>
</evidence>
<comment type="caution">
    <text evidence="4">The sequence shown here is derived from an EMBL/GenBank/DDBJ whole genome shotgun (WGS) entry which is preliminary data.</text>
</comment>
<evidence type="ECO:0000313" key="5">
    <source>
        <dbReference type="Proteomes" id="UP001054945"/>
    </source>
</evidence>
<dbReference type="PROSITE" id="PS51278">
    <property type="entry name" value="GATASE_TYPE_2"/>
    <property type="match status" value="1"/>
</dbReference>
<dbReference type="InterPro" id="IPR017932">
    <property type="entry name" value="GATase_2_dom"/>
</dbReference>
<dbReference type="AlphaFoldDB" id="A0AAV4RTZ3"/>
<dbReference type="PANTHER" id="PTHR11907">
    <property type="entry name" value="AMIDOPHOSPHORIBOSYLTRANSFERASE"/>
    <property type="match status" value="1"/>
</dbReference>
<evidence type="ECO:0000256" key="1">
    <source>
        <dbReference type="ARBA" id="ARBA00022679"/>
    </source>
</evidence>
<dbReference type="SUPFAM" id="SSF56235">
    <property type="entry name" value="N-terminal nucleophile aminohydrolases (Ntn hydrolases)"/>
    <property type="match status" value="1"/>
</dbReference>
<protein>
    <submittedName>
        <fullName evidence="4">Amidophosphoribosyltransferase</fullName>
    </submittedName>
</protein>
<reference evidence="4 5" key="1">
    <citation type="submission" date="2021-06" db="EMBL/GenBank/DDBJ databases">
        <title>Caerostris extrusa draft genome.</title>
        <authorList>
            <person name="Kono N."/>
            <person name="Arakawa K."/>
        </authorList>
    </citation>
    <scope>NUCLEOTIDE SEQUENCE [LARGE SCALE GENOMIC DNA]</scope>
</reference>
<evidence type="ECO:0000259" key="3">
    <source>
        <dbReference type="PROSITE" id="PS51278"/>
    </source>
</evidence>
<dbReference type="GO" id="GO:0016740">
    <property type="term" value="F:transferase activity"/>
    <property type="evidence" value="ECO:0007669"/>
    <property type="project" value="UniProtKB-KW"/>
</dbReference>
<feature type="domain" description="Glutamine amidotransferase type-2" evidence="3">
    <location>
        <begin position="12"/>
        <end position="208"/>
    </location>
</feature>
<gene>
    <name evidence="4" type="primary">Prat</name>
    <name evidence="4" type="ORF">CEXT_742511</name>
</gene>
<dbReference type="Pfam" id="PF13522">
    <property type="entry name" value="GATase_6"/>
    <property type="match status" value="1"/>
</dbReference>
<keyword evidence="5" id="KW-1185">Reference proteome</keyword>
<name>A0AAV4RTZ3_CAEEX</name>
<organism evidence="4 5">
    <name type="scientific">Caerostris extrusa</name>
    <name type="common">Bark spider</name>
    <name type="synonym">Caerostris bankana</name>
    <dbReference type="NCBI Taxonomy" id="172846"/>
    <lineage>
        <taxon>Eukaryota</taxon>
        <taxon>Metazoa</taxon>
        <taxon>Ecdysozoa</taxon>
        <taxon>Arthropoda</taxon>
        <taxon>Chelicerata</taxon>
        <taxon>Arachnida</taxon>
        <taxon>Araneae</taxon>
        <taxon>Araneomorphae</taxon>
        <taxon>Entelegynae</taxon>
        <taxon>Araneoidea</taxon>
        <taxon>Araneidae</taxon>
        <taxon>Caerostris</taxon>
    </lineage>
</organism>
<keyword evidence="1" id="KW-0808">Transferase</keyword>
<dbReference type="EMBL" id="BPLR01008501">
    <property type="protein sequence ID" value="GIY25200.1"/>
    <property type="molecule type" value="Genomic_DNA"/>
</dbReference>
<dbReference type="InterPro" id="IPR029055">
    <property type="entry name" value="Ntn_hydrolases_N"/>
</dbReference>
<proteinExistence type="predicted"/>